<reference evidence="9" key="2">
    <citation type="journal article" date="2018" name="BMC Genomics">
        <title>Whole genome sequencing and function prediction of 133 gut anaerobes isolated from chicken caecum in pure cultures.</title>
        <authorList>
            <person name="Medvecky M."/>
            <person name="Cejkova D."/>
            <person name="Polansky O."/>
            <person name="Karasova D."/>
            <person name="Kubasova T."/>
            <person name="Cizek A."/>
            <person name="Rychlik I."/>
        </authorList>
    </citation>
    <scope>NUCLEOTIDE SEQUENCE</scope>
    <source>
        <strain evidence="9">An149</strain>
    </source>
</reference>
<organism evidence="9 10">
    <name type="scientific">Thomasclavelia spiroformis</name>
    <dbReference type="NCBI Taxonomy" id="29348"/>
    <lineage>
        <taxon>Bacteria</taxon>
        <taxon>Bacillati</taxon>
        <taxon>Bacillota</taxon>
        <taxon>Erysipelotrichia</taxon>
        <taxon>Erysipelotrichales</taxon>
        <taxon>Coprobacillaceae</taxon>
        <taxon>Thomasclavelia</taxon>
    </lineage>
</organism>
<comment type="caution">
    <text evidence="9">The sequence shown here is derived from an EMBL/GenBank/DDBJ whole genome shotgun (WGS) entry which is preliminary data.</text>
</comment>
<dbReference type="HAMAP" id="MF_00073">
    <property type="entry name" value="NusB"/>
    <property type="match status" value="1"/>
</dbReference>
<dbReference type="Pfam" id="PF01029">
    <property type="entry name" value="NusB"/>
    <property type="match status" value="1"/>
</dbReference>
<keyword evidence="3 6" id="KW-0694">RNA-binding</keyword>
<dbReference type="GO" id="GO:0003723">
    <property type="term" value="F:RNA binding"/>
    <property type="evidence" value="ECO:0007669"/>
    <property type="project" value="UniProtKB-UniRule"/>
</dbReference>
<proteinExistence type="inferred from homology"/>
<feature type="domain" description="NusB/RsmB/TIM44" evidence="7">
    <location>
        <begin position="9"/>
        <end position="133"/>
    </location>
</feature>
<comment type="similarity">
    <text evidence="1 6">Belongs to the NusB family.</text>
</comment>
<evidence type="ECO:0000313" key="10">
    <source>
        <dbReference type="Proteomes" id="UP000196258"/>
    </source>
</evidence>
<dbReference type="SUPFAM" id="SSF48013">
    <property type="entry name" value="NusB-like"/>
    <property type="match status" value="1"/>
</dbReference>
<reference evidence="8" key="4">
    <citation type="submission" date="2021-09" db="EMBL/GenBank/DDBJ databases">
        <authorList>
            <person name="Gilroy R."/>
        </authorList>
    </citation>
    <scope>NUCLEOTIDE SEQUENCE</scope>
    <source>
        <strain evidence="8">CHK193-16274</strain>
    </source>
</reference>
<dbReference type="EMBL" id="NFLB01000004">
    <property type="protein sequence ID" value="OUQ05725.1"/>
    <property type="molecule type" value="Genomic_DNA"/>
</dbReference>
<accession>A0A1Y4QKA6</accession>
<evidence type="ECO:0000256" key="2">
    <source>
        <dbReference type="ARBA" id="ARBA00022814"/>
    </source>
</evidence>
<dbReference type="InterPro" id="IPR006027">
    <property type="entry name" value="NusB_RsmB_TIM44"/>
</dbReference>
<name>A0A1Y4QKA6_9FIRM</name>
<dbReference type="GO" id="GO:0031564">
    <property type="term" value="P:transcription antitermination"/>
    <property type="evidence" value="ECO:0007669"/>
    <property type="project" value="UniProtKB-KW"/>
</dbReference>
<keyword evidence="5 6" id="KW-0804">Transcription</keyword>
<evidence type="ECO:0000259" key="7">
    <source>
        <dbReference type="Pfam" id="PF01029"/>
    </source>
</evidence>
<dbReference type="GO" id="GO:0006353">
    <property type="term" value="P:DNA-templated transcription termination"/>
    <property type="evidence" value="ECO:0007669"/>
    <property type="project" value="UniProtKB-UniRule"/>
</dbReference>
<gene>
    <name evidence="6 8" type="primary">nusB</name>
    <name evidence="9" type="ORF">B5E91_04740</name>
    <name evidence="8" type="ORF">K8V91_00270</name>
</gene>
<evidence type="ECO:0000256" key="4">
    <source>
        <dbReference type="ARBA" id="ARBA00023015"/>
    </source>
</evidence>
<dbReference type="RefSeq" id="WP_087255658.1">
    <property type="nucleotide sequence ID" value="NZ_CAJFOD010000090.1"/>
</dbReference>
<evidence type="ECO:0000256" key="6">
    <source>
        <dbReference type="HAMAP-Rule" id="MF_00073"/>
    </source>
</evidence>
<reference evidence="10" key="1">
    <citation type="submission" date="2017-04" db="EMBL/GenBank/DDBJ databases">
        <title>Function of individual gut microbiota members based on whole genome sequencing of pure cultures obtained from chicken caecum.</title>
        <authorList>
            <person name="Medvecky M."/>
            <person name="Cejkova D."/>
            <person name="Polansky O."/>
            <person name="Karasova D."/>
            <person name="Kubasova T."/>
            <person name="Cizek A."/>
            <person name="Rychlik I."/>
        </authorList>
    </citation>
    <scope>NUCLEOTIDE SEQUENCE [LARGE SCALE GENOMIC DNA]</scope>
    <source>
        <strain evidence="10">An149</strain>
    </source>
</reference>
<dbReference type="InterPro" id="IPR035926">
    <property type="entry name" value="NusB-like_sf"/>
</dbReference>
<dbReference type="GO" id="GO:0005829">
    <property type="term" value="C:cytosol"/>
    <property type="evidence" value="ECO:0007669"/>
    <property type="project" value="TreeGrafter"/>
</dbReference>
<evidence type="ECO:0000256" key="3">
    <source>
        <dbReference type="ARBA" id="ARBA00022884"/>
    </source>
</evidence>
<dbReference type="Gene3D" id="1.10.940.10">
    <property type="entry name" value="NusB-like"/>
    <property type="match status" value="1"/>
</dbReference>
<evidence type="ECO:0000313" key="8">
    <source>
        <dbReference type="EMBL" id="HJF39331.1"/>
    </source>
</evidence>
<dbReference type="Proteomes" id="UP000749320">
    <property type="component" value="Unassembled WGS sequence"/>
</dbReference>
<sequence length="134" mass="15680">MKKYRKKLIREKAVIAIYQKLLIDITKEEVYNYLDSDKELANDKDDYDYCVMLISSIANNLEKYKAEVAKHLKKGWSLDRLSKMELAILLVGCYELLETDQSKEVIINEAVELSKKYCDDDVYKFVNGVLNKIK</sequence>
<keyword evidence="2 6" id="KW-0889">Transcription antitermination</keyword>
<dbReference type="PANTHER" id="PTHR11078:SF3">
    <property type="entry name" value="ANTITERMINATION NUSB DOMAIN-CONTAINING PROTEIN"/>
    <property type="match status" value="1"/>
</dbReference>
<protein>
    <recommendedName>
        <fullName evidence="6">Transcription antitermination protein NusB</fullName>
    </recommendedName>
    <alternativeName>
        <fullName evidence="6">Antitermination factor NusB</fullName>
    </alternativeName>
</protein>
<evidence type="ECO:0000256" key="5">
    <source>
        <dbReference type="ARBA" id="ARBA00023163"/>
    </source>
</evidence>
<evidence type="ECO:0000256" key="1">
    <source>
        <dbReference type="ARBA" id="ARBA00005952"/>
    </source>
</evidence>
<comment type="function">
    <text evidence="6">Involved in transcription antitermination. Required for transcription of ribosomal RNA (rRNA) genes. Binds specifically to the boxA antiterminator sequence of the ribosomal RNA (rrn) operons.</text>
</comment>
<dbReference type="PANTHER" id="PTHR11078">
    <property type="entry name" value="N UTILIZATION SUBSTANCE PROTEIN B-RELATED"/>
    <property type="match status" value="1"/>
</dbReference>
<reference evidence="8" key="3">
    <citation type="journal article" date="2021" name="PeerJ">
        <title>Extensive microbial diversity within the chicken gut microbiome revealed by metagenomics and culture.</title>
        <authorList>
            <person name="Gilroy R."/>
            <person name="Ravi A."/>
            <person name="Getino M."/>
            <person name="Pursley I."/>
            <person name="Horton D.L."/>
            <person name="Alikhan N.F."/>
            <person name="Baker D."/>
            <person name="Gharbi K."/>
            <person name="Hall N."/>
            <person name="Watson M."/>
            <person name="Adriaenssens E.M."/>
            <person name="Foster-Nyarko E."/>
            <person name="Jarju S."/>
            <person name="Secka A."/>
            <person name="Antonio M."/>
            <person name="Oren A."/>
            <person name="Chaudhuri R.R."/>
            <person name="La Ragione R."/>
            <person name="Hildebrand F."/>
            <person name="Pallen M.J."/>
        </authorList>
    </citation>
    <scope>NUCLEOTIDE SEQUENCE</scope>
    <source>
        <strain evidence="8">CHK193-16274</strain>
    </source>
</reference>
<keyword evidence="4 6" id="KW-0805">Transcription regulation</keyword>
<dbReference type="EMBL" id="DYWV01000010">
    <property type="protein sequence ID" value="HJF39331.1"/>
    <property type="molecule type" value="Genomic_DNA"/>
</dbReference>
<dbReference type="Proteomes" id="UP000196258">
    <property type="component" value="Unassembled WGS sequence"/>
</dbReference>
<dbReference type="NCBIfam" id="TIGR01951">
    <property type="entry name" value="nusB"/>
    <property type="match status" value="1"/>
</dbReference>
<evidence type="ECO:0000313" key="9">
    <source>
        <dbReference type="EMBL" id="OUQ05725.1"/>
    </source>
</evidence>
<dbReference type="AlphaFoldDB" id="A0A1Y4QKA6"/>
<dbReference type="InterPro" id="IPR011605">
    <property type="entry name" value="NusB_fam"/>
</dbReference>